<dbReference type="AlphaFoldDB" id="A0A507ZWQ8"/>
<evidence type="ECO:0000256" key="6">
    <source>
        <dbReference type="ARBA" id="ARBA00023136"/>
    </source>
</evidence>
<evidence type="ECO:0000256" key="2">
    <source>
        <dbReference type="ARBA" id="ARBA00009298"/>
    </source>
</evidence>
<sequence length="244" mass="25319">MPGSPRKGAGVGALFSLNHVGAQVVAMTATFILCLTLGAERHVRHKDAGVKTHVLVGLGSCLFTLVSAYGFAPVTGADVSVDPSRVAAQIVSGIGFLGAGVIFVNNDTVRGLTTAATVWLSAAIGMACGAGMIPLAATAVALDYVVVLLLGPLTSRLQRRRGEVTVRIDYQVGRAIMPEILQAATASGFTATLEETEMTRGEHGRIMNAVMRFHGKRPTAHLIEALSGLDGVDGVECLEGGRLD</sequence>
<accession>A0A507ZWQ8</accession>
<comment type="similarity">
    <text evidence="2">Belongs to the MgtC/SapB family.</text>
</comment>
<keyword evidence="4 7" id="KW-0812">Transmembrane</keyword>
<dbReference type="Proteomes" id="UP000319010">
    <property type="component" value="Unassembled WGS sequence"/>
</dbReference>
<feature type="domain" description="MgtC/SapB/SrpB/YhiD N-terminal" evidence="8">
    <location>
        <begin position="28"/>
        <end position="154"/>
    </location>
</feature>
<feature type="transmembrane region" description="Helical" evidence="7">
    <location>
        <begin position="52"/>
        <end position="74"/>
    </location>
</feature>
<protein>
    <submittedName>
        <fullName evidence="9">MgtC/SapB family protein</fullName>
    </submittedName>
</protein>
<evidence type="ECO:0000313" key="9">
    <source>
        <dbReference type="EMBL" id="TQD42156.1"/>
    </source>
</evidence>
<reference evidence="9 10" key="1">
    <citation type="submission" date="2019-06" db="EMBL/GenBank/DDBJ databases">
        <title>Draft genome sequence of Actinomyces johnsonii CCUG 34287T.</title>
        <authorList>
            <person name="Salva-Serra F."/>
            <person name="Cardew S."/>
            <person name="Moore E."/>
        </authorList>
    </citation>
    <scope>NUCLEOTIDE SEQUENCE [LARGE SCALE GENOMIC DNA]</scope>
    <source>
        <strain evidence="9 10">CCUG 34287</strain>
    </source>
</reference>
<evidence type="ECO:0000256" key="1">
    <source>
        <dbReference type="ARBA" id="ARBA00004651"/>
    </source>
</evidence>
<dbReference type="InterPro" id="IPR049177">
    <property type="entry name" value="MgtC_SapB_SrpB_YhiD_N"/>
</dbReference>
<dbReference type="Pfam" id="PF02308">
    <property type="entry name" value="MgtC"/>
    <property type="match status" value="1"/>
</dbReference>
<dbReference type="PANTHER" id="PTHR33778:SF1">
    <property type="entry name" value="MAGNESIUM TRANSPORTER YHID-RELATED"/>
    <property type="match status" value="1"/>
</dbReference>
<comment type="caution">
    <text evidence="9">The sequence shown here is derived from an EMBL/GenBank/DDBJ whole genome shotgun (WGS) entry which is preliminary data.</text>
</comment>
<keyword evidence="6 7" id="KW-0472">Membrane</keyword>
<evidence type="ECO:0000259" key="8">
    <source>
        <dbReference type="Pfam" id="PF02308"/>
    </source>
</evidence>
<feature type="transmembrane region" description="Helical" evidence="7">
    <location>
        <begin position="20"/>
        <end position="40"/>
    </location>
</feature>
<evidence type="ECO:0000256" key="4">
    <source>
        <dbReference type="ARBA" id="ARBA00022692"/>
    </source>
</evidence>
<comment type="subcellular location">
    <subcellularLocation>
        <location evidence="1">Cell membrane</location>
        <topology evidence="1">Multi-pass membrane protein</topology>
    </subcellularLocation>
</comment>
<dbReference type="PANTHER" id="PTHR33778">
    <property type="entry name" value="PROTEIN MGTC"/>
    <property type="match status" value="1"/>
</dbReference>
<keyword evidence="5 7" id="KW-1133">Transmembrane helix</keyword>
<gene>
    <name evidence="9" type="ORF">FK256_11175</name>
</gene>
<keyword evidence="3" id="KW-1003">Cell membrane</keyword>
<evidence type="ECO:0000313" key="10">
    <source>
        <dbReference type="Proteomes" id="UP000319010"/>
    </source>
</evidence>
<dbReference type="PRINTS" id="PR01837">
    <property type="entry name" value="MGTCSAPBPROT"/>
</dbReference>
<evidence type="ECO:0000256" key="5">
    <source>
        <dbReference type="ARBA" id="ARBA00022989"/>
    </source>
</evidence>
<proteinExistence type="inferred from homology"/>
<dbReference type="InterPro" id="IPR003416">
    <property type="entry name" value="MgtC/SapB/SrpB/YhiD_fam"/>
</dbReference>
<evidence type="ECO:0000256" key="3">
    <source>
        <dbReference type="ARBA" id="ARBA00022475"/>
    </source>
</evidence>
<feature type="transmembrane region" description="Helical" evidence="7">
    <location>
        <begin position="86"/>
        <end position="104"/>
    </location>
</feature>
<name>A0A507ZWQ8_9ACTO</name>
<organism evidence="9 10">
    <name type="scientific">Actinomyces johnsonii</name>
    <dbReference type="NCBI Taxonomy" id="544581"/>
    <lineage>
        <taxon>Bacteria</taxon>
        <taxon>Bacillati</taxon>
        <taxon>Actinomycetota</taxon>
        <taxon>Actinomycetes</taxon>
        <taxon>Actinomycetales</taxon>
        <taxon>Actinomycetaceae</taxon>
        <taxon>Actinomyces</taxon>
    </lineage>
</organism>
<dbReference type="GO" id="GO:0005886">
    <property type="term" value="C:plasma membrane"/>
    <property type="evidence" value="ECO:0007669"/>
    <property type="project" value="UniProtKB-SubCell"/>
</dbReference>
<dbReference type="EMBL" id="VICB01000019">
    <property type="protein sequence ID" value="TQD42156.1"/>
    <property type="molecule type" value="Genomic_DNA"/>
</dbReference>
<evidence type="ECO:0000256" key="7">
    <source>
        <dbReference type="SAM" id="Phobius"/>
    </source>
</evidence>